<evidence type="ECO:0000313" key="4">
    <source>
        <dbReference type="Proteomes" id="UP001189429"/>
    </source>
</evidence>
<keyword evidence="4" id="KW-1185">Reference proteome</keyword>
<organism evidence="3 4">
    <name type="scientific">Prorocentrum cordatum</name>
    <dbReference type="NCBI Taxonomy" id="2364126"/>
    <lineage>
        <taxon>Eukaryota</taxon>
        <taxon>Sar</taxon>
        <taxon>Alveolata</taxon>
        <taxon>Dinophyceae</taxon>
        <taxon>Prorocentrales</taxon>
        <taxon>Prorocentraceae</taxon>
        <taxon>Prorocentrum</taxon>
    </lineage>
</organism>
<accession>A0ABN9XSG3</accession>
<feature type="coiled-coil region" evidence="1">
    <location>
        <begin position="145"/>
        <end position="174"/>
    </location>
</feature>
<evidence type="ECO:0000313" key="3">
    <source>
        <dbReference type="EMBL" id="CAK0901170.1"/>
    </source>
</evidence>
<dbReference type="Proteomes" id="UP001189429">
    <property type="component" value="Unassembled WGS sequence"/>
</dbReference>
<sequence>MAPKAWGAQKRWSDGWISDEIWKPGLQCRHCKATLKKPWIIKQTESSSSRKAPGSYGDQGSNKRGGQKAETKELIAEKMGGMKLEDGEQMGSRLKCFARVIEQQTDPPKVKSKPQRLAEAAEALRIANKHFTAVALGVKQQRAWLRELEEKIGAKAAEVANQEASLEAINLEGKEVTLEGIVDREKHGKVDDEEVDETARQAVAEAMRKVFKDLLDGAKSRAHQLQEHIRIAKEAGAKNRETIKQDAKKREVDTMEDAK</sequence>
<evidence type="ECO:0000256" key="2">
    <source>
        <dbReference type="SAM" id="MobiDB-lite"/>
    </source>
</evidence>
<name>A0ABN9XSG3_9DINO</name>
<feature type="region of interest" description="Disordered" evidence="2">
    <location>
        <begin position="42"/>
        <end position="72"/>
    </location>
</feature>
<feature type="non-terminal residue" evidence="3">
    <location>
        <position position="259"/>
    </location>
</feature>
<reference evidence="3" key="1">
    <citation type="submission" date="2023-10" db="EMBL/GenBank/DDBJ databases">
        <authorList>
            <person name="Chen Y."/>
            <person name="Shah S."/>
            <person name="Dougan E. K."/>
            <person name="Thang M."/>
            <person name="Chan C."/>
        </authorList>
    </citation>
    <scope>NUCLEOTIDE SEQUENCE [LARGE SCALE GENOMIC DNA]</scope>
</reference>
<feature type="region of interest" description="Disordered" evidence="2">
    <location>
        <begin position="236"/>
        <end position="259"/>
    </location>
</feature>
<comment type="caution">
    <text evidence="3">The sequence shown here is derived from an EMBL/GenBank/DDBJ whole genome shotgun (WGS) entry which is preliminary data.</text>
</comment>
<protein>
    <submittedName>
        <fullName evidence="3">Uncharacterized protein</fullName>
    </submittedName>
</protein>
<evidence type="ECO:0000256" key="1">
    <source>
        <dbReference type="SAM" id="Coils"/>
    </source>
</evidence>
<keyword evidence="1" id="KW-0175">Coiled coil</keyword>
<gene>
    <name evidence="3" type="ORF">PCOR1329_LOCUS78233</name>
</gene>
<proteinExistence type="predicted"/>
<dbReference type="EMBL" id="CAUYUJ010020893">
    <property type="protein sequence ID" value="CAK0901170.1"/>
    <property type="molecule type" value="Genomic_DNA"/>
</dbReference>